<protein>
    <submittedName>
        <fullName evidence="1">Uncharacterized protein</fullName>
    </submittedName>
</protein>
<dbReference type="EMBL" id="LT669839">
    <property type="protein sequence ID" value="SHD77436.1"/>
    <property type="molecule type" value="Genomic_DNA"/>
</dbReference>
<dbReference type="AlphaFoldDB" id="A0A1M4PPP3"/>
<gene>
    <name evidence="1" type="ORF">CUESP1_2079</name>
</gene>
<keyword evidence="2" id="KW-1185">Reference proteome</keyword>
<proteinExistence type="predicted"/>
<evidence type="ECO:0000313" key="1">
    <source>
        <dbReference type="EMBL" id="SHD77436.1"/>
    </source>
</evidence>
<sequence length="64" mass="6933">MGLTILEGMTLLNLIPIKVPILILTPEKKAVIHNPTGIKVKNNITKIIINKAIPIVNTNDPGIN</sequence>
<accession>A0A1M4PPP3</accession>
<evidence type="ECO:0000313" key="2">
    <source>
        <dbReference type="Proteomes" id="UP000245423"/>
    </source>
</evidence>
<name>A0A1M4PPP3_9FIRM</name>
<organism evidence="1 2">
    <name type="scientific">[Clostridium] ultunense Esp</name>
    <dbReference type="NCBI Taxonomy" id="1288971"/>
    <lineage>
        <taxon>Bacteria</taxon>
        <taxon>Bacillati</taxon>
        <taxon>Bacillota</taxon>
        <taxon>Tissierellia</taxon>
        <taxon>Tissierellales</taxon>
        <taxon>Tepidimicrobiaceae</taxon>
        <taxon>Schnuerera</taxon>
    </lineage>
</organism>
<dbReference type="Proteomes" id="UP000245423">
    <property type="component" value="Chromosome 1"/>
</dbReference>
<reference evidence="1 2" key="1">
    <citation type="submission" date="2016-11" db="EMBL/GenBank/DDBJ databases">
        <authorList>
            <person name="Manzoor S."/>
        </authorList>
    </citation>
    <scope>NUCLEOTIDE SEQUENCE [LARGE SCALE GENOMIC DNA]</scope>
    <source>
        <strain evidence="1">Clostridium ultunense strain Esp</strain>
    </source>
</reference>